<gene>
    <name evidence="1" type="ORF">LENED_009899</name>
</gene>
<proteinExistence type="predicted"/>
<reference evidence="1 2" key="1">
    <citation type="submission" date="2016-08" db="EMBL/GenBank/DDBJ databases">
        <authorList>
            <consortium name="Lentinula edodes genome sequencing consortium"/>
            <person name="Sakamoto Y."/>
            <person name="Nakade K."/>
            <person name="Sato S."/>
            <person name="Yoshida Y."/>
            <person name="Miyazaki K."/>
            <person name="Natsume S."/>
            <person name="Konno N."/>
        </authorList>
    </citation>
    <scope>NUCLEOTIDE SEQUENCE [LARGE SCALE GENOMIC DNA]</scope>
    <source>
        <strain evidence="1 2">NBRC 111202</strain>
    </source>
</reference>
<sequence>MSTVRKLTLSQELPLLKLDWLRPSVGALIMIERETFDGLYAELIGLHSQILLKIHSAREALEHERKVLAYTQLPTDILPATGCSTKHHREVCYPVWNGVWWNQIARKIFHPEQSRRIEEISKIPAILRSIPWEGITGTCAELFICTLEIAGAFTVEAEIVTAAASAVREYLITLHPSEAEFCFDDEQAADDAMATVTAT</sequence>
<keyword evidence="2" id="KW-1185">Reference proteome</keyword>
<dbReference type="EMBL" id="BDGU01000520">
    <property type="protein sequence ID" value="GAW07878.1"/>
    <property type="molecule type" value="Genomic_DNA"/>
</dbReference>
<evidence type="ECO:0000313" key="1">
    <source>
        <dbReference type="EMBL" id="GAW07878.1"/>
    </source>
</evidence>
<protein>
    <submittedName>
        <fullName evidence="1">Uncharacterized protein</fullName>
    </submittedName>
</protein>
<dbReference type="AlphaFoldDB" id="A0A1Q3EKX8"/>
<comment type="caution">
    <text evidence="1">The sequence shown here is derived from an EMBL/GenBank/DDBJ whole genome shotgun (WGS) entry which is preliminary data.</text>
</comment>
<dbReference type="Proteomes" id="UP000188533">
    <property type="component" value="Unassembled WGS sequence"/>
</dbReference>
<accession>A0A1Q3EKX8</accession>
<reference evidence="1 2" key="2">
    <citation type="submission" date="2017-02" db="EMBL/GenBank/DDBJ databases">
        <title>A genome survey and senescence transcriptome analysis in Lentinula edodes.</title>
        <authorList>
            <person name="Sakamoto Y."/>
            <person name="Nakade K."/>
            <person name="Sato S."/>
            <person name="Yoshida Y."/>
            <person name="Miyazaki K."/>
            <person name="Natsume S."/>
            <person name="Konno N."/>
        </authorList>
    </citation>
    <scope>NUCLEOTIDE SEQUENCE [LARGE SCALE GENOMIC DNA]</scope>
    <source>
        <strain evidence="1 2">NBRC 111202</strain>
    </source>
</reference>
<name>A0A1Q3EKX8_LENED</name>
<evidence type="ECO:0000313" key="2">
    <source>
        <dbReference type="Proteomes" id="UP000188533"/>
    </source>
</evidence>
<organism evidence="1 2">
    <name type="scientific">Lentinula edodes</name>
    <name type="common">Shiitake mushroom</name>
    <name type="synonym">Lentinus edodes</name>
    <dbReference type="NCBI Taxonomy" id="5353"/>
    <lineage>
        <taxon>Eukaryota</taxon>
        <taxon>Fungi</taxon>
        <taxon>Dikarya</taxon>
        <taxon>Basidiomycota</taxon>
        <taxon>Agaricomycotina</taxon>
        <taxon>Agaricomycetes</taxon>
        <taxon>Agaricomycetidae</taxon>
        <taxon>Agaricales</taxon>
        <taxon>Marasmiineae</taxon>
        <taxon>Omphalotaceae</taxon>
        <taxon>Lentinula</taxon>
    </lineage>
</organism>